<accession>D9SQ77</accession>
<dbReference type="EMBL" id="CP002160">
    <property type="protein sequence ID" value="ADL50144.1"/>
    <property type="molecule type" value="Genomic_DNA"/>
</dbReference>
<dbReference type="AlphaFoldDB" id="D9SQ77"/>
<keyword evidence="6" id="KW-1185">Reference proteome</keyword>
<dbReference type="Gene3D" id="3.40.50.300">
    <property type="entry name" value="P-loop containing nucleotide triphosphate hydrolases"/>
    <property type="match status" value="1"/>
</dbReference>
<dbReference type="PROSITE" id="PS50893">
    <property type="entry name" value="ABC_TRANSPORTER_2"/>
    <property type="match status" value="1"/>
</dbReference>
<dbReference type="SMART" id="SM00382">
    <property type="entry name" value="AAA"/>
    <property type="match status" value="1"/>
</dbReference>
<protein>
    <submittedName>
        <fullName evidence="5">ABC transporter related</fullName>
    </submittedName>
</protein>
<keyword evidence="1" id="KW-0813">Transport</keyword>
<name>D9SQ77_CLOC7</name>
<dbReference type="InterPro" id="IPR003593">
    <property type="entry name" value="AAA+_ATPase"/>
</dbReference>
<dbReference type="InterPro" id="IPR027417">
    <property type="entry name" value="P-loop_NTPase"/>
</dbReference>
<dbReference type="STRING" id="573061.Clocel_0364"/>
<dbReference type="KEGG" id="ccb:Clocel_0364"/>
<reference evidence="5 6" key="1">
    <citation type="submission" date="2010-08" db="EMBL/GenBank/DDBJ databases">
        <title>Complete sequence of Clostridium cellulovorans 743B.</title>
        <authorList>
            <consortium name="US DOE Joint Genome Institute"/>
            <person name="Lucas S."/>
            <person name="Copeland A."/>
            <person name="Lapidus A."/>
            <person name="Cheng J.-F."/>
            <person name="Bruce D."/>
            <person name="Goodwin L."/>
            <person name="Pitluck S."/>
            <person name="Chertkov O."/>
            <person name="Detter J.C."/>
            <person name="Han C."/>
            <person name="Tapia R."/>
            <person name="Land M."/>
            <person name="Hauser L."/>
            <person name="Chang Y.-J."/>
            <person name="Jeffries C."/>
            <person name="Kyrpides N."/>
            <person name="Ivanova N."/>
            <person name="Mikhailova N."/>
            <person name="Hemme C.L."/>
            <person name="Woyke T."/>
        </authorList>
    </citation>
    <scope>NUCLEOTIDE SEQUENCE [LARGE SCALE GENOMIC DNA]</scope>
    <source>
        <strain evidence="6">ATCC 35296 / DSM 3052 / OCM 3 / 743B</strain>
    </source>
</reference>
<feature type="domain" description="ABC transporter" evidence="4">
    <location>
        <begin position="3"/>
        <end position="234"/>
    </location>
</feature>
<keyword evidence="2" id="KW-0547">Nucleotide-binding</keyword>
<dbReference type="HOGENOM" id="CLU_000604_1_22_9"/>
<organism evidence="5 6">
    <name type="scientific">Clostridium cellulovorans (strain ATCC 35296 / DSM 3052 / OCM 3 / 743B)</name>
    <dbReference type="NCBI Taxonomy" id="573061"/>
    <lineage>
        <taxon>Bacteria</taxon>
        <taxon>Bacillati</taxon>
        <taxon>Bacillota</taxon>
        <taxon>Clostridia</taxon>
        <taxon>Eubacteriales</taxon>
        <taxon>Clostridiaceae</taxon>
        <taxon>Clostridium</taxon>
    </lineage>
</organism>
<dbReference type="PANTHER" id="PTHR42788">
    <property type="entry name" value="TAURINE IMPORT ATP-BINDING PROTEIN-RELATED"/>
    <property type="match status" value="1"/>
</dbReference>
<dbReference type="OrthoDB" id="9801958at2"/>
<evidence type="ECO:0000313" key="6">
    <source>
        <dbReference type="Proteomes" id="UP000002730"/>
    </source>
</evidence>
<evidence type="ECO:0000313" key="5">
    <source>
        <dbReference type="EMBL" id="ADL50144.1"/>
    </source>
</evidence>
<gene>
    <name evidence="5" type="ordered locus">Clocel_0364</name>
</gene>
<proteinExistence type="predicted"/>
<evidence type="ECO:0000256" key="3">
    <source>
        <dbReference type="ARBA" id="ARBA00022840"/>
    </source>
</evidence>
<dbReference type="InterPro" id="IPR017871">
    <property type="entry name" value="ABC_transporter-like_CS"/>
</dbReference>
<dbReference type="GO" id="GO:0005524">
    <property type="term" value="F:ATP binding"/>
    <property type="evidence" value="ECO:0007669"/>
    <property type="project" value="UniProtKB-KW"/>
</dbReference>
<keyword evidence="3" id="KW-0067">ATP-binding</keyword>
<dbReference type="CDD" id="cd03293">
    <property type="entry name" value="ABC_NrtD_SsuB_transporters"/>
    <property type="match status" value="1"/>
</dbReference>
<dbReference type="eggNOG" id="COG1116">
    <property type="taxonomic scope" value="Bacteria"/>
</dbReference>
<dbReference type="RefSeq" id="WP_013291585.1">
    <property type="nucleotide sequence ID" value="NC_014393.1"/>
</dbReference>
<dbReference type="SUPFAM" id="SSF52540">
    <property type="entry name" value="P-loop containing nucleoside triphosphate hydrolases"/>
    <property type="match status" value="1"/>
</dbReference>
<dbReference type="PROSITE" id="PS00211">
    <property type="entry name" value="ABC_TRANSPORTER_1"/>
    <property type="match status" value="1"/>
</dbReference>
<dbReference type="Pfam" id="PF00005">
    <property type="entry name" value="ABC_tran"/>
    <property type="match status" value="1"/>
</dbReference>
<dbReference type="InterPro" id="IPR050166">
    <property type="entry name" value="ABC_transporter_ATP-bind"/>
</dbReference>
<sequence length="256" mass="29246">MGINIENISKTFTRDNKDYKALENINFDIEDGEFICLLGPSGCGKSTLLNITAAFEKPTEGKVLIDRSEVLKPQIDRVTIFQDYGLLPWRSVEKNVQLGLENLKISKEEKAELSLKYIELVGLEKFKKHYPSELSGGMKQRVAIARALVVNPKVLFMDEPFGALDPITRLKLQDDITDIWKKEKMTIIFVTHDVEEAIYLGSKIVVMGQNPGRVKKIIDNKLEKPAKRNSLEFQNLKEDILDLLDQNSNKKIEYYI</sequence>
<evidence type="ECO:0000256" key="2">
    <source>
        <dbReference type="ARBA" id="ARBA00022741"/>
    </source>
</evidence>
<evidence type="ECO:0000259" key="4">
    <source>
        <dbReference type="PROSITE" id="PS50893"/>
    </source>
</evidence>
<dbReference type="InterPro" id="IPR003439">
    <property type="entry name" value="ABC_transporter-like_ATP-bd"/>
</dbReference>
<dbReference type="GO" id="GO:0016887">
    <property type="term" value="F:ATP hydrolysis activity"/>
    <property type="evidence" value="ECO:0007669"/>
    <property type="project" value="InterPro"/>
</dbReference>
<evidence type="ECO:0000256" key="1">
    <source>
        <dbReference type="ARBA" id="ARBA00022448"/>
    </source>
</evidence>
<dbReference type="Proteomes" id="UP000002730">
    <property type="component" value="Chromosome"/>
</dbReference>
<dbReference type="PANTHER" id="PTHR42788:SF13">
    <property type="entry name" value="ALIPHATIC SULFONATES IMPORT ATP-BINDING PROTEIN SSUB"/>
    <property type="match status" value="1"/>
</dbReference>